<gene>
    <name evidence="3" type="ORF">SAMN05444392_101240</name>
</gene>
<dbReference type="Gene3D" id="3.90.550.10">
    <property type="entry name" value="Spore Coat Polysaccharide Biosynthesis Protein SpsA, Chain A"/>
    <property type="match status" value="1"/>
</dbReference>
<name>A0A1M4T0A2_9BACL</name>
<dbReference type="OrthoDB" id="9803871at2"/>
<dbReference type="GO" id="GO:0016740">
    <property type="term" value="F:transferase activity"/>
    <property type="evidence" value="ECO:0007669"/>
    <property type="project" value="UniProtKB-KW"/>
</dbReference>
<dbReference type="InterPro" id="IPR056729">
    <property type="entry name" value="GMPPB_C"/>
</dbReference>
<dbReference type="InterPro" id="IPR005835">
    <property type="entry name" value="NTP_transferase_dom"/>
</dbReference>
<dbReference type="AlphaFoldDB" id="A0A1M4T0A2"/>
<evidence type="ECO:0000259" key="2">
    <source>
        <dbReference type="Pfam" id="PF25087"/>
    </source>
</evidence>
<dbReference type="SUPFAM" id="SSF53448">
    <property type="entry name" value="Nucleotide-diphospho-sugar transferases"/>
    <property type="match status" value="1"/>
</dbReference>
<protein>
    <submittedName>
        <fullName evidence="3">Glucose-1-phosphate thymidylyltransferase</fullName>
    </submittedName>
</protein>
<proteinExistence type="predicted"/>
<dbReference type="EMBL" id="FQVL01000001">
    <property type="protein sequence ID" value="SHE37901.1"/>
    <property type="molecule type" value="Genomic_DNA"/>
</dbReference>
<dbReference type="PANTHER" id="PTHR42883">
    <property type="entry name" value="GLUCOSE-1-PHOSPHATE THYMIDYLTRANSFERASE"/>
    <property type="match status" value="1"/>
</dbReference>
<evidence type="ECO:0000259" key="1">
    <source>
        <dbReference type="Pfam" id="PF00483"/>
    </source>
</evidence>
<evidence type="ECO:0000313" key="4">
    <source>
        <dbReference type="Proteomes" id="UP000184476"/>
    </source>
</evidence>
<dbReference type="Gene3D" id="2.160.10.10">
    <property type="entry name" value="Hexapeptide repeat proteins"/>
    <property type="match status" value="1"/>
</dbReference>
<dbReference type="PANTHER" id="PTHR42883:SF2">
    <property type="entry name" value="THYMIDYLYLTRANSFERASE"/>
    <property type="match status" value="1"/>
</dbReference>
<dbReference type="RefSeq" id="WP_084730896.1">
    <property type="nucleotide sequence ID" value="NZ_FQVL01000001.1"/>
</dbReference>
<dbReference type="Proteomes" id="UP000184476">
    <property type="component" value="Unassembled WGS sequence"/>
</dbReference>
<organism evidence="3 4">
    <name type="scientific">Seinonella peptonophila</name>
    <dbReference type="NCBI Taxonomy" id="112248"/>
    <lineage>
        <taxon>Bacteria</taxon>
        <taxon>Bacillati</taxon>
        <taxon>Bacillota</taxon>
        <taxon>Bacilli</taxon>
        <taxon>Bacillales</taxon>
        <taxon>Thermoactinomycetaceae</taxon>
        <taxon>Seinonella</taxon>
    </lineage>
</organism>
<feature type="domain" description="Nucleotidyl transferase" evidence="1">
    <location>
        <begin position="6"/>
        <end position="239"/>
    </location>
</feature>
<reference evidence="3 4" key="1">
    <citation type="submission" date="2016-11" db="EMBL/GenBank/DDBJ databases">
        <authorList>
            <person name="Jaros S."/>
            <person name="Januszkiewicz K."/>
            <person name="Wedrychowicz H."/>
        </authorList>
    </citation>
    <scope>NUCLEOTIDE SEQUENCE [LARGE SCALE GENOMIC DNA]</scope>
    <source>
        <strain evidence="3 4">DSM 44666</strain>
    </source>
</reference>
<dbReference type="Pfam" id="PF00483">
    <property type="entry name" value="NTP_transferase"/>
    <property type="match status" value="1"/>
</dbReference>
<dbReference type="InterPro" id="IPR029044">
    <property type="entry name" value="Nucleotide-diphossugar_trans"/>
</dbReference>
<keyword evidence="4" id="KW-1185">Reference proteome</keyword>
<dbReference type="Pfam" id="PF25087">
    <property type="entry name" value="GMPPB_C"/>
    <property type="match status" value="1"/>
</dbReference>
<keyword evidence="3" id="KW-0808">Transferase</keyword>
<accession>A0A1M4T0A2</accession>
<sequence>MNKKIKGLVLCAGKGSRLEPLTYSITKTLIPIGNKAMVQRAVETLIDAGIDEIGLVVREGAEEIRDLLGDGSKWGVSITYIVQQQALGTGHAVQTALPFINGDSVIVYLGDNIIGKNLHDLVSSFQKQDNIDAMVVTKEVANPQDYGVVELRHGHITNIVEKPKQPRSNLALTGIFLFSASTIPFFREIPLSTRGEYEITSVFDKIFANQGIIKAHSLDSWWIDAGNPGRLLEANRMIIDEMLETSDSNIILENDDVVLDNCRIEGPVLIGEGSVIKNSVIGPYTTIGAYTTLTNTQIRNSIIMENSSISDIDSIITNSIIGEEVHIKKRAEEVNLIISNKNTIVI</sequence>
<dbReference type="STRING" id="112248.SAMN05444392_101240"/>
<evidence type="ECO:0000313" key="3">
    <source>
        <dbReference type="EMBL" id="SHE37901.1"/>
    </source>
</evidence>
<feature type="domain" description="Mannose-1-phosphate guanyltransferase C-terminal" evidence="2">
    <location>
        <begin position="264"/>
        <end position="332"/>
    </location>
</feature>